<dbReference type="Gene3D" id="1.20.1260.10">
    <property type="match status" value="1"/>
</dbReference>
<protein>
    <submittedName>
        <fullName evidence="2">DUF305 domain-containing protein</fullName>
    </submittedName>
</protein>
<organism evidence="2 3">
    <name type="scientific">Scytonema hofmannii PCC 7110</name>
    <dbReference type="NCBI Taxonomy" id="128403"/>
    <lineage>
        <taxon>Bacteria</taxon>
        <taxon>Bacillati</taxon>
        <taxon>Cyanobacteriota</taxon>
        <taxon>Cyanophyceae</taxon>
        <taxon>Nostocales</taxon>
        <taxon>Scytonemataceae</taxon>
        <taxon>Scytonema</taxon>
    </lineage>
</organism>
<evidence type="ECO:0000313" key="3">
    <source>
        <dbReference type="Proteomes" id="UP000076925"/>
    </source>
</evidence>
<dbReference type="RefSeq" id="WP_026134417.1">
    <property type="nucleotide sequence ID" value="NZ_KQ976355.1"/>
</dbReference>
<dbReference type="PANTHER" id="PTHR36933:SF1">
    <property type="entry name" value="SLL0788 PROTEIN"/>
    <property type="match status" value="1"/>
</dbReference>
<dbReference type="EMBL" id="ANNX02000064">
    <property type="protein sequence ID" value="KYC34949.1"/>
    <property type="molecule type" value="Genomic_DNA"/>
</dbReference>
<evidence type="ECO:0000259" key="1">
    <source>
        <dbReference type="Pfam" id="PF03713"/>
    </source>
</evidence>
<dbReference type="Pfam" id="PF03713">
    <property type="entry name" value="DUF305"/>
    <property type="match status" value="1"/>
</dbReference>
<accession>A0A139WR93</accession>
<comment type="caution">
    <text evidence="2">The sequence shown here is derived from an EMBL/GenBank/DDBJ whole genome shotgun (WGS) entry which is preliminary data.</text>
</comment>
<dbReference type="PANTHER" id="PTHR36933">
    <property type="entry name" value="SLL0788 PROTEIN"/>
    <property type="match status" value="1"/>
</dbReference>
<reference evidence="2 3" key="1">
    <citation type="journal article" date="2013" name="Genome Biol. Evol.">
        <title>Genomes of Stigonematalean cyanobacteria (subsection V) and the evolution of oxygenic photosynthesis from prokaryotes to plastids.</title>
        <authorList>
            <person name="Dagan T."/>
            <person name="Roettger M."/>
            <person name="Stucken K."/>
            <person name="Landan G."/>
            <person name="Koch R."/>
            <person name="Major P."/>
            <person name="Gould S.B."/>
            <person name="Goremykin V.V."/>
            <person name="Rippka R."/>
            <person name="Tandeau de Marsac N."/>
            <person name="Gugger M."/>
            <person name="Lockhart P.J."/>
            <person name="Allen J.F."/>
            <person name="Brune I."/>
            <person name="Maus I."/>
            <person name="Puhler A."/>
            <person name="Martin W.F."/>
        </authorList>
    </citation>
    <scope>NUCLEOTIDE SEQUENCE [LARGE SCALE GENOMIC DNA]</scope>
    <source>
        <strain evidence="2 3">PCC 7110</strain>
    </source>
</reference>
<sequence length="215" mass="24881">MNTKFTIYSLVALLTGSTITILSITNSVKAHELIQAQIPNTSPMHYKHEKRVEVDKPFIEMMIPHHQSAIEMAEIALNRAKNPEVRKLAESIIEEQTREIEQMRTWYKQWYGTEVPMTGMNMDMRNEMGEAMMIAMQQQEMMDKEMIEALKNASDVDREFLRQMIRHHLMATMMAGLVVNSAKHPEIRNLAESIIKSQSAEIEQMQQLLQSMNNS</sequence>
<gene>
    <name evidence="2" type="ORF">WA1_50090</name>
</gene>
<feature type="domain" description="DUF305" evidence="1">
    <location>
        <begin position="55"/>
        <end position="209"/>
    </location>
</feature>
<keyword evidence="3" id="KW-1185">Reference proteome</keyword>
<dbReference type="InterPro" id="IPR012347">
    <property type="entry name" value="Ferritin-like"/>
</dbReference>
<dbReference type="AlphaFoldDB" id="A0A139WR93"/>
<dbReference type="InterPro" id="IPR005183">
    <property type="entry name" value="DUF305_CopM-like"/>
</dbReference>
<proteinExistence type="predicted"/>
<dbReference type="OrthoDB" id="517560at2"/>
<name>A0A139WR93_9CYAN</name>
<dbReference type="Proteomes" id="UP000076925">
    <property type="component" value="Unassembled WGS sequence"/>
</dbReference>
<evidence type="ECO:0000313" key="2">
    <source>
        <dbReference type="EMBL" id="KYC34949.1"/>
    </source>
</evidence>